<dbReference type="GO" id="GO:0004134">
    <property type="term" value="F:4-alpha-glucanotransferase activity"/>
    <property type="evidence" value="ECO:0007669"/>
    <property type="project" value="UniProtKB-EC"/>
</dbReference>
<evidence type="ECO:0000256" key="11">
    <source>
        <dbReference type="ARBA" id="ARBA00031423"/>
    </source>
</evidence>
<dbReference type="InterPro" id="IPR017853">
    <property type="entry name" value="GH"/>
</dbReference>
<evidence type="ECO:0000256" key="5">
    <source>
        <dbReference type="ARBA" id="ARBA00020295"/>
    </source>
</evidence>
<evidence type="ECO:0000256" key="4">
    <source>
        <dbReference type="ARBA" id="ARBA00012560"/>
    </source>
</evidence>
<dbReference type="SUPFAM" id="SSF81296">
    <property type="entry name" value="E set domains"/>
    <property type="match status" value="1"/>
</dbReference>
<dbReference type="SUPFAM" id="SSF51445">
    <property type="entry name" value="(Trans)glycosidases"/>
    <property type="match status" value="2"/>
</dbReference>
<dbReference type="EMBL" id="FNMZ01000001">
    <property type="protein sequence ID" value="SDW27162.1"/>
    <property type="molecule type" value="Genomic_DNA"/>
</dbReference>
<reference evidence="16 17" key="1">
    <citation type="submission" date="2016-10" db="EMBL/GenBank/DDBJ databases">
        <authorList>
            <person name="de Groot N.N."/>
        </authorList>
    </citation>
    <scope>NUCLEOTIDE SEQUENCE [LARGE SCALE GENOMIC DNA]</scope>
    <source>
        <strain evidence="16 17">DSM 17890</strain>
    </source>
</reference>
<evidence type="ECO:0000256" key="3">
    <source>
        <dbReference type="ARBA" id="ARBA00008061"/>
    </source>
</evidence>
<dbReference type="InterPro" id="IPR003385">
    <property type="entry name" value="Glyco_hydro_77"/>
</dbReference>
<gene>
    <name evidence="16" type="ORF">SAMN05444336_101561</name>
</gene>
<keyword evidence="7 13" id="KW-0808">Transferase</keyword>
<dbReference type="Proteomes" id="UP000199118">
    <property type="component" value="Unassembled WGS sequence"/>
</dbReference>
<dbReference type="InterPro" id="IPR044505">
    <property type="entry name" value="GlgX_Isoamylase_N_E_set"/>
</dbReference>
<evidence type="ECO:0000256" key="2">
    <source>
        <dbReference type="ARBA" id="ARBA00005684"/>
    </source>
</evidence>
<dbReference type="OrthoDB" id="3236218at2"/>
<feature type="compositionally biased region" description="Basic and acidic residues" evidence="14">
    <location>
        <begin position="476"/>
        <end position="488"/>
    </location>
</feature>
<keyword evidence="10" id="KW-0326">Glycosidase</keyword>
<dbReference type="SMART" id="SM00642">
    <property type="entry name" value="Aamy"/>
    <property type="match status" value="1"/>
</dbReference>
<feature type="region of interest" description="Disordered" evidence="14">
    <location>
        <begin position="122"/>
        <end position="141"/>
    </location>
</feature>
<dbReference type="NCBIfam" id="TIGR00217">
    <property type="entry name" value="malQ"/>
    <property type="match status" value="1"/>
</dbReference>
<evidence type="ECO:0000256" key="8">
    <source>
        <dbReference type="ARBA" id="ARBA00022801"/>
    </source>
</evidence>
<keyword evidence="17" id="KW-1185">Reference proteome</keyword>
<evidence type="ECO:0000256" key="6">
    <source>
        <dbReference type="ARBA" id="ARBA00022676"/>
    </source>
</evidence>
<comment type="similarity">
    <text evidence="2 13">Belongs to the disproportionating enzyme family.</text>
</comment>
<evidence type="ECO:0000256" key="10">
    <source>
        <dbReference type="ARBA" id="ARBA00023295"/>
    </source>
</evidence>
<keyword evidence="8" id="KW-0378">Hydrolase</keyword>
<feature type="compositionally biased region" description="Low complexity" evidence="14">
    <location>
        <begin position="124"/>
        <end position="134"/>
    </location>
</feature>
<dbReference type="Pfam" id="PF02446">
    <property type="entry name" value="Glyco_hydro_77"/>
    <property type="match status" value="1"/>
</dbReference>
<evidence type="ECO:0000256" key="13">
    <source>
        <dbReference type="RuleBase" id="RU361207"/>
    </source>
</evidence>
<dbReference type="InterPro" id="IPR014756">
    <property type="entry name" value="Ig_E-set"/>
</dbReference>
<keyword evidence="9 13" id="KW-0119">Carbohydrate metabolism</keyword>
<dbReference type="Pfam" id="PF02922">
    <property type="entry name" value="CBM_48"/>
    <property type="match status" value="1"/>
</dbReference>
<dbReference type="GO" id="GO:0004135">
    <property type="term" value="F:amylo-alpha-1,6-glucosidase activity"/>
    <property type="evidence" value="ECO:0007669"/>
    <property type="project" value="InterPro"/>
</dbReference>
<dbReference type="InterPro" id="IPR004193">
    <property type="entry name" value="Glyco_hydro_13_N"/>
</dbReference>
<comment type="catalytic activity">
    <reaction evidence="1 13">
        <text>Transfers a segment of a (1-&gt;4)-alpha-D-glucan to a new position in an acceptor, which may be glucose or a (1-&gt;4)-alpha-D-glucan.</text>
        <dbReference type="EC" id="2.4.1.25"/>
    </reaction>
</comment>
<dbReference type="CDD" id="cd02856">
    <property type="entry name" value="E_set_GDE_Isoamylase_N"/>
    <property type="match status" value="1"/>
</dbReference>
<evidence type="ECO:0000256" key="14">
    <source>
        <dbReference type="SAM" id="MobiDB-lite"/>
    </source>
</evidence>
<dbReference type="RefSeq" id="WP_092679594.1">
    <property type="nucleotide sequence ID" value="NZ_FNMZ01000001.1"/>
</dbReference>
<keyword evidence="6 13" id="KW-0328">Glycosyltransferase</keyword>
<dbReference type="SUPFAM" id="SSF51011">
    <property type="entry name" value="Glycosyl hydrolase domain"/>
    <property type="match status" value="1"/>
</dbReference>
<dbReference type="Gene3D" id="2.60.40.10">
    <property type="entry name" value="Immunoglobulins"/>
    <property type="match status" value="1"/>
</dbReference>
<sequence>MTDAPRAFPLRLSHGNPVRPGVTLDDGGAEIAVRAPDATLVEFCLFDADGRETARLPLPARSGALHHGRLDGLAAGALYGFRAHGPWDPGAAMRFNPAKLLLDPHARAFTAEPVWTDALRAHAPGDPSAPAPRDSAPHMPRSVATRDLPLIDPAERPRRPWSDTVIYEAHVRGLTRLHPEIPEDIRGTYEALAHPAILAHLARLGVTALELLPVQAFMDEPHLVDRGLVNYWGYNPFGYFAPAPRYMGPRGAAGLRDAVAALHAAGIEVILDVVYNHTAESHESGPMLAFRGLDDAGYYRHAPGAPDGDYVNDTGCGNTLDLSKAPARALMRESLAWWAQRIGVDGFRFDLAPVLGRGRDGGFDSGSDLLADLAADPALQGVKLIAEPWDIGPGGYRVGEFPPGWAEWNDRFRDGARRFWQGWPGGAQDLASGLLGSAERFDKDRRAAWASVNFVAAHDGFTLADTTLYAERRNHANGEDNRDGHQGEVSDPMGPEGPEDEGGGDAARQAARVRRRRNLILTVFAAQGTPMLRAGDERGQSQGGNNNAYCQDNETTWLDWEADDAGLTGFAAAAAALRARLPVLRRPVFLHGAPRADGWPDCEWAGLAGGDPDWGAEAPAGYVLVLRGEDGADHAPAALAFNASDHASPLRPPAPGPGLAWALALTTETADGAPASRDLPDVIPPATALVLEAVPAGSALSRLYARMGIFERYWEVSGREHVAGPDTQTALLRAMGIDLGEDAEADAARLLAGIEAEDAARRLPREAVVEAGIPDAFRLSPPLAWTLTLEDGAPLSGAAGAPLPALPPGLHALEAGGETVLLAAAPPLAPQVAGETGRPRVWGATGAVYALTSGRSLGEGDFEDLATAAEGLARLGADFLGVNPVHALGAAHAGISPYSPTSRTALDPRRIALDQVPGFPDCAEARAAIDAEADALAAWRDTEFCDPALAARIRAPALRALFAAFEQGRGADPAAFEAWLAEGGRPRARFATFEALSLAHGEDWRTWPEPFRDPESPQVAEFAAREAAEIRFHAWAQWTASNQLQAAQARAKAAGMGLGLYLDIAVGVRPDGAEAWARPAAFARGVSLGAPPDALNAAGQVWALAPFNPEGLRAARYAPFRDMLRATMAPAGAARIDHVIGLDRAFWAPEDGAPGGYVRFPSALLLALVRIEAARAGCVVVGEDLGTVPDGLRAALDASGLHGCAILQFEGGPPGFRPPAEFPARSLASFGTHDTPTLAGWWEAADADLREALGHVDALAARAMREDRAGSRAALARLLAAEGRAPEGLDPGAPPATLTPELRDAIHGVLAASGSALAAVQIDDALDERRQQNVPGTVTEAPNWRLRHAAPADALDAAPGLRRAAEIFGKARPRT</sequence>
<dbReference type="GO" id="GO:0005980">
    <property type="term" value="P:glycogen catabolic process"/>
    <property type="evidence" value="ECO:0007669"/>
    <property type="project" value="InterPro"/>
</dbReference>
<evidence type="ECO:0000259" key="15">
    <source>
        <dbReference type="SMART" id="SM00642"/>
    </source>
</evidence>
<accession>A0A1H2S694</accession>
<evidence type="ECO:0000313" key="17">
    <source>
        <dbReference type="Proteomes" id="UP000199118"/>
    </source>
</evidence>
<dbReference type="Gene3D" id="3.20.20.80">
    <property type="entry name" value="Glycosidases"/>
    <property type="match status" value="2"/>
</dbReference>
<name>A0A1H2S694_9RHOB</name>
<dbReference type="STRING" id="356660.SAMN05444336_101561"/>
<dbReference type="CDD" id="cd11326">
    <property type="entry name" value="AmyAc_Glg_debranch"/>
    <property type="match status" value="1"/>
</dbReference>
<evidence type="ECO:0000256" key="1">
    <source>
        <dbReference type="ARBA" id="ARBA00000439"/>
    </source>
</evidence>
<feature type="region of interest" description="Disordered" evidence="14">
    <location>
        <begin position="476"/>
        <end position="509"/>
    </location>
</feature>
<dbReference type="PANTHER" id="PTHR43002">
    <property type="entry name" value="GLYCOGEN DEBRANCHING ENZYME"/>
    <property type="match status" value="1"/>
</dbReference>
<evidence type="ECO:0000313" key="16">
    <source>
        <dbReference type="EMBL" id="SDW27162.1"/>
    </source>
</evidence>
<evidence type="ECO:0000256" key="7">
    <source>
        <dbReference type="ARBA" id="ARBA00022679"/>
    </source>
</evidence>
<dbReference type="EC" id="2.4.1.25" evidence="4 13"/>
<comment type="similarity">
    <text evidence="3">Belongs to the glycosyl hydrolase 13 family.</text>
</comment>
<dbReference type="NCBIfam" id="TIGR02100">
    <property type="entry name" value="glgX_debranch"/>
    <property type="match status" value="1"/>
</dbReference>
<evidence type="ECO:0000256" key="9">
    <source>
        <dbReference type="ARBA" id="ARBA00023277"/>
    </source>
</evidence>
<dbReference type="InterPro" id="IPR006047">
    <property type="entry name" value="GH13_cat_dom"/>
</dbReference>
<evidence type="ECO:0000256" key="12">
    <source>
        <dbReference type="ARBA" id="ARBA00031501"/>
    </source>
</evidence>
<dbReference type="InterPro" id="IPR011837">
    <property type="entry name" value="Glycogen_debranch_GlgX"/>
</dbReference>
<organism evidence="16 17">
    <name type="scientific">Albimonas donghaensis</name>
    <dbReference type="NCBI Taxonomy" id="356660"/>
    <lineage>
        <taxon>Bacteria</taxon>
        <taxon>Pseudomonadati</taxon>
        <taxon>Pseudomonadota</taxon>
        <taxon>Alphaproteobacteria</taxon>
        <taxon>Rhodobacterales</taxon>
        <taxon>Paracoccaceae</taxon>
        <taxon>Albimonas</taxon>
    </lineage>
</organism>
<protein>
    <recommendedName>
        <fullName evidence="5 13">4-alpha-glucanotransferase</fullName>
        <ecNumber evidence="4 13">2.4.1.25</ecNumber>
    </recommendedName>
    <alternativeName>
        <fullName evidence="11 13">Amylomaltase</fullName>
    </alternativeName>
    <alternativeName>
        <fullName evidence="12 13">Disproportionating enzyme</fullName>
    </alternativeName>
</protein>
<proteinExistence type="inferred from homology"/>
<dbReference type="InterPro" id="IPR013783">
    <property type="entry name" value="Ig-like_fold"/>
</dbReference>
<feature type="domain" description="Glycosyl hydrolase family 13 catalytic" evidence="15">
    <location>
        <begin position="176"/>
        <end position="578"/>
    </location>
</feature>